<dbReference type="EMBL" id="JAAALK010000282">
    <property type="protein sequence ID" value="KAG8079116.1"/>
    <property type="molecule type" value="Genomic_DNA"/>
</dbReference>
<dbReference type="OrthoDB" id="4062651at2759"/>
<dbReference type="PANTHER" id="PTHR46863">
    <property type="entry name" value="OS09G0572100 PROTEIN"/>
    <property type="match status" value="1"/>
</dbReference>
<gene>
    <name evidence="1" type="ORF">GUJ93_ZPchr0007g6021</name>
</gene>
<comment type="caution">
    <text evidence="1">The sequence shown here is derived from an EMBL/GenBank/DDBJ whole genome shotgun (WGS) entry which is preliminary data.</text>
</comment>
<evidence type="ECO:0000313" key="2">
    <source>
        <dbReference type="Proteomes" id="UP000729402"/>
    </source>
</evidence>
<keyword evidence="2" id="KW-1185">Reference proteome</keyword>
<evidence type="ECO:0000313" key="1">
    <source>
        <dbReference type="EMBL" id="KAG8079116.1"/>
    </source>
</evidence>
<name>A0A8J5TJ50_ZIZPA</name>
<accession>A0A8J5TJ50</accession>
<protein>
    <submittedName>
        <fullName evidence="1">Uncharacterized protein</fullName>
    </submittedName>
</protein>
<proteinExistence type="predicted"/>
<reference evidence="1" key="2">
    <citation type="submission" date="2021-02" db="EMBL/GenBank/DDBJ databases">
        <authorList>
            <person name="Kimball J.A."/>
            <person name="Haas M.W."/>
            <person name="Macchietto M."/>
            <person name="Kono T."/>
            <person name="Duquette J."/>
            <person name="Shao M."/>
        </authorList>
    </citation>
    <scope>NUCLEOTIDE SEQUENCE</scope>
    <source>
        <tissue evidence="1">Fresh leaf tissue</tissue>
    </source>
</reference>
<dbReference type="AlphaFoldDB" id="A0A8J5TJ50"/>
<dbReference type="Proteomes" id="UP000729402">
    <property type="component" value="Unassembled WGS sequence"/>
</dbReference>
<dbReference type="PANTHER" id="PTHR46863:SF1">
    <property type="entry name" value="PROTEIN KINASE SUPERFAMILY PROTEIN"/>
    <property type="match status" value="1"/>
</dbReference>
<reference evidence="1" key="1">
    <citation type="journal article" date="2021" name="bioRxiv">
        <title>Whole Genome Assembly and Annotation of Northern Wild Rice, Zizania palustris L., Supports a Whole Genome Duplication in the Zizania Genus.</title>
        <authorList>
            <person name="Haas M."/>
            <person name="Kono T."/>
            <person name="Macchietto M."/>
            <person name="Millas R."/>
            <person name="McGilp L."/>
            <person name="Shao M."/>
            <person name="Duquette J."/>
            <person name="Hirsch C.N."/>
            <person name="Kimball J."/>
        </authorList>
    </citation>
    <scope>NUCLEOTIDE SEQUENCE</scope>
    <source>
        <tissue evidence="1">Fresh leaf tissue</tissue>
    </source>
</reference>
<organism evidence="1 2">
    <name type="scientific">Zizania palustris</name>
    <name type="common">Northern wild rice</name>
    <dbReference type="NCBI Taxonomy" id="103762"/>
    <lineage>
        <taxon>Eukaryota</taxon>
        <taxon>Viridiplantae</taxon>
        <taxon>Streptophyta</taxon>
        <taxon>Embryophyta</taxon>
        <taxon>Tracheophyta</taxon>
        <taxon>Spermatophyta</taxon>
        <taxon>Magnoliopsida</taxon>
        <taxon>Liliopsida</taxon>
        <taxon>Poales</taxon>
        <taxon>Poaceae</taxon>
        <taxon>BOP clade</taxon>
        <taxon>Oryzoideae</taxon>
        <taxon>Oryzeae</taxon>
        <taxon>Zizaniinae</taxon>
        <taxon>Zizania</taxon>
    </lineage>
</organism>
<sequence>MVAIGSDDGSAGTIGKATLQGRRASDCTKQEFAVHFAWYTKFALLSSQPRARLLLLLSAKPSQSTETAPTSKATGEVKRTSLIESAEATATEGGGEAMRRWVDRRLKDSFPVDAAEGLTTLALRCVAKETAARPDMPWVAANVSKLFLESRDWADKFRFPTDISISIAPR</sequence>